<dbReference type="GO" id="GO:0051224">
    <property type="term" value="P:negative regulation of protein transport"/>
    <property type="evidence" value="ECO:0007669"/>
    <property type="project" value="UniProtKB-UniRule"/>
</dbReference>
<dbReference type="RefSeq" id="WP_103875421.1">
    <property type="nucleotide sequence ID" value="NZ_FNUY01000017.1"/>
</dbReference>
<dbReference type="OrthoDB" id="7306089at2"/>
<gene>
    <name evidence="4" type="primary">napD</name>
    <name evidence="5" type="ORF">SAMN04488115_1173</name>
</gene>
<protein>
    <recommendedName>
        <fullName evidence="4">Chaperone NapD</fullName>
    </recommendedName>
    <alternativeName>
        <fullName evidence="4">NapA signal peptide-binding chaperone NapD</fullName>
    </alternativeName>
</protein>
<proteinExistence type="inferred from homology"/>
<comment type="similarity">
    <text evidence="4">Belongs to the NapD family.</text>
</comment>
<dbReference type="EMBL" id="FNUY01000017">
    <property type="protein sequence ID" value="SEG80759.1"/>
    <property type="molecule type" value="Genomic_DNA"/>
</dbReference>
<dbReference type="Gene3D" id="3.30.70.920">
    <property type="match status" value="1"/>
</dbReference>
<dbReference type="Proteomes" id="UP000236743">
    <property type="component" value="Unassembled WGS sequence"/>
</dbReference>
<evidence type="ECO:0000313" key="6">
    <source>
        <dbReference type="Proteomes" id="UP000236743"/>
    </source>
</evidence>
<dbReference type="PROSITE" id="PS51318">
    <property type="entry name" value="TAT"/>
    <property type="match status" value="1"/>
</dbReference>
<dbReference type="PANTHER" id="PTHR38603:SF1">
    <property type="entry name" value="CHAPERONE NAPD"/>
    <property type="match status" value="1"/>
</dbReference>
<evidence type="ECO:0000256" key="2">
    <source>
        <dbReference type="ARBA" id="ARBA00022490"/>
    </source>
</evidence>
<keyword evidence="3 4" id="KW-0143">Chaperone</keyword>
<dbReference type="GO" id="GO:0005048">
    <property type="term" value="F:signal sequence binding"/>
    <property type="evidence" value="ECO:0007669"/>
    <property type="project" value="UniProtKB-UniRule"/>
</dbReference>
<keyword evidence="2 4" id="KW-0963">Cytoplasm</keyword>
<dbReference type="HAMAP" id="MF_02200">
    <property type="entry name" value="NapD"/>
    <property type="match status" value="1"/>
</dbReference>
<evidence type="ECO:0000256" key="4">
    <source>
        <dbReference type="HAMAP-Rule" id="MF_02200"/>
    </source>
</evidence>
<name>A0A1H6D5U9_9HYPH</name>
<organism evidence="5 6">
    <name type="scientific">Bosea lathyri</name>
    <dbReference type="NCBI Taxonomy" id="1036778"/>
    <lineage>
        <taxon>Bacteria</taxon>
        <taxon>Pseudomonadati</taxon>
        <taxon>Pseudomonadota</taxon>
        <taxon>Alphaproteobacteria</taxon>
        <taxon>Hyphomicrobiales</taxon>
        <taxon>Boseaceae</taxon>
        <taxon>Bosea</taxon>
    </lineage>
</organism>
<comment type="function">
    <text evidence="4">Chaperone for NapA, the catalytic subunit of the periplasmic nitrate reductase. It binds directly and specifically to the twin-arginine signal peptide of NapA, preventing premature interaction with the Tat translocase and premature export.</text>
</comment>
<dbReference type="PANTHER" id="PTHR38603">
    <property type="entry name" value="CHAPERONE NAPD"/>
    <property type="match status" value="1"/>
</dbReference>
<dbReference type="InterPro" id="IPR006311">
    <property type="entry name" value="TAT_signal"/>
</dbReference>
<sequence length="115" mass="12573">MSAHEHRIDRRDFLKGRIASDEGTGQAGSARFLYIASAVVTARAEDCPEVARCIAEMPGTEIHGIEGTKIIVVMESENNGDIGSRLTEMALMDRVFSANLVFEQIEPLNDHGGDR</sequence>
<evidence type="ECO:0000256" key="3">
    <source>
        <dbReference type="ARBA" id="ARBA00023186"/>
    </source>
</evidence>
<evidence type="ECO:0000256" key="1">
    <source>
        <dbReference type="ARBA" id="ARBA00004496"/>
    </source>
</evidence>
<comment type="subcellular location">
    <subcellularLocation>
        <location evidence="1 4">Cytoplasm</location>
    </subcellularLocation>
</comment>
<dbReference type="GO" id="GO:0005737">
    <property type="term" value="C:cytoplasm"/>
    <property type="evidence" value="ECO:0007669"/>
    <property type="project" value="UniProtKB-SubCell"/>
</dbReference>
<accession>A0A1H6D5U9</accession>
<evidence type="ECO:0000313" key="5">
    <source>
        <dbReference type="EMBL" id="SEG80759.1"/>
    </source>
</evidence>
<keyword evidence="6" id="KW-1185">Reference proteome</keyword>
<dbReference type="InterPro" id="IPR005623">
    <property type="entry name" value="Chaperone_NapD_NO3_reduct"/>
</dbReference>
<dbReference type="AlphaFoldDB" id="A0A1H6D5U9"/>
<comment type="subunit">
    <text evidence="4">Interacts with the cytoplasmic NapA precursor.</text>
</comment>
<dbReference type="Pfam" id="PF03927">
    <property type="entry name" value="NapD"/>
    <property type="match status" value="1"/>
</dbReference>
<reference evidence="5 6" key="1">
    <citation type="submission" date="2016-10" db="EMBL/GenBank/DDBJ databases">
        <authorList>
            <person name="de Groot N.N."/>
        </authorList>
    </citation>
    <scope>NUCLEOTIDE SEQUENCE [LARGE SCALE GENOMIC DNA]</scope>
    <source>
        <strain evidence="5 6">DSM 26656</strain>
    </source>
</reference>